<accession>A0AAD8Q3Q7</accession>
<dbReference type="Proteomes" id="UP001230504">
    <property type="component" value="Unassembled WGS sequence"/>
</dbReference>
<organism evidence="2 3">
    <name type="scientific">Colletotrichum navitas</name>
    <dbReference type="NCBI Taxonomy" id="681940"/>
    <lineage>
        <taxon>Eukaryota</taxon>
        <taxon>Fungi</taxon>
        <taxon>Dikarya</taxon>
        <taxon>Ascomycota</taxon>
        <taxon>Pezizomycotina</taxon>
        <taxon>Sordariomycetes</taxon>
        <taxon>Hypocreomycetidae</taxon>
        <taxon>Glomerellales</taxon>
        <taxon>Glomerellaceae</taxon>
        <taxon>Colletotrichum</taxon>
        <taxon>Colletotrichum graminicola species complex</taxon>
    </lineage>
</organism>
<evidence type="ECO:0000256" key="1">
    <source>
        <dbReference type="SAM" id="Phobius"/>
    </source>
</evidence>
<comment type="caution">
    <text evidence="2">The sequence shown here is derived from an EMBL/GenBank/DDBJ whole genome shotgun (WGS) entry which is preliminary data.</text>
</comment>
<keyword evidence="1" id="KW-1133">Transmembrane helix</keyword>
<dbReference type="EMBL" id="JAHLJV010000017">
    <property type="protein sequence ID" value="KAK1595015.1"/>
    <property type="molecule type" value="Genomic_DNA"/>
</dbReference>
<dbReference type="AlphaFoldDB" id="A0AAD8Q3Q7"/>
<protein>
    <submittedName>
        <fullName evidence="2">Uncharacterized protein</fullName>
    </submittedName>
</protein>
<keyword evidence="1" id="KW-0472">Membrane</keyword>
<evidence type="ECO:0000313" key="2">
    <source>
        <dbReference type="EMBL" id="KAK1595015.1"/>
    </source>
</evidence>
<sequence length="90" mass="9925">MQDDGGWWAAVLVICLSAPMRGWLGCRYWRLLGRVEHEIASIHYLHCPAASVQSIRCLCGWLSRVVGGGRGANGGLRVCVQDPRLHSKLP</sequence>
<proteinExistence type="predicted"/>
<reference evidence="2" key="1">
    <citation type="submission" date="2021-06" db="EMBL/GenBank/DDBJ databases">
        <title>Comparative genomics, transcriptomics and evolutionary studies reveal genomic signatures of adaptation to plant cell wall in hemibiotrophic fungi.</title>
        <authorList>
            <consortium name="DOE Joint Genome Institute"/>
            <person name="Baroncelli R."/>
            <person name="Diaz J.F."/>
            <person name="Benocci T."/>
            <person name="Peng M."/>
            <person name="Battaglia E."/>
            <person name="Haridas S."/>
            <person name="Andreopoulos W."/>
            <person name="Labutti K."/>
            <person name="Pangilinan J."/>
            <person name="Floch G.L."/>
            <person name="Makela M.R."/>
            <person name="Henrissat B."/>
            <person name="Grigoriev I.V."/>
            <person name="Crouch J.A."/>
            <person name="De Vries R.P."/>
            <person name="Sukno S.A."/>
            <person name="Thon M.R."/>
        </authorList>
    </citation>
    <scope>NUCLEOTIDE SEQUENCE</scope>
    <source>
        <strain evidence="2">CBS 125086</strain>
    </source>
</reference>
<keyword evidence="3" id="KW-1185">Reference proteome</keyword>
<gene>
    <name evidence="2" type="ORF">LY79DRAFT_547770</name>
</gene>
<keyword evidence="1" id="KW-0812">Transmembrane</keyword>
<feature type="transmembrane region" description="Helical" evidence="1">
    <location>
        <begin position="6"/>
        <end position="24"/>
    </location>
</feature>
<name>A0AAD8Q3Q7_9PEZI</name>
<dbReference type="GeneID" id="85441597"/>
<evidence type="ECO:0000313" key="3">
    <source>
        <dbReference type="Proteomes" id="UP001230504"/>
    </source>
</evidence>
<dbReference type="RefSeq" id="XP_060416104.1">
    <property type="nucleotide sequence ID" value="XM_060557357.1"/>
</dbReference>